<keyword evidence="3" id="KW-1185">Reference proteome</keyword>
<reference evidence="2" key="1">
    <citation type="submission" date="2020-10" db="EMBL/GenBank/DDBJ databases">
        <title>Phylogeny of dyella-like bacteria.</title>
        <authorList>
            <person name="Fu J."/>
        </authorList>
    </citation>
    <scope>NUCLEOTIDE SEQUENCE</scope>
    <source>
        <strain evidence="2">DHON07</strain>
    </source>
</reference>
<name>A0ABS2KN39_9GAMM</name>
<sequence>MKPMLSRVIFYVRDVSRLRSFYQEHLSLDVCEEIEGEWAVLKAGDIELALHRVGKPYREMELQSTASNVKIVFSVESGLVELREKLVGKGVRMRELKRYGGFPYLLCDGEDPEGNVFQLSQVCDAETPA</sequence>
<dbReference type="InterPro" id="IPR037523">
    <property type="entry name" value="VOC_core"/>
</dbReference>
<dbReference type="Proteomes" id="UP001430193">
    <property type="component" value="Unassembled WGS sequence"/>
</dbReference>
<dbReference type="Gene3D" id="3.10.180.10">
    <property type="entry name" value="2,3-Dihydroxybiphenyl 1,2-Dioxygenase, domain 1"/>
    <property type="match status" value="1"/>
</dbReference>
<dbReference type="SUPFAM" id="SSF54593">
    <property type="entry name" value="Glyoxalase/Bleomycin resistance protein/Dihydroxybiphenyl dioxygenase"/>
    <property type="match status" value="1"/>
</dbReference>
<proteinExistence type="predicted"/>
<evidence type="ECO:0000313" key="2">
    <source>
        <dbReference type="EMBL" id="MBM7132385.1"/>
    </source>
</evidence>
<feature type="domain" description="VOC" evidence="1">
    <location>
        <begin position="4"/>
        <end position="122"/>
    </location>
</feature>
<comment type="caution">
    <text evidence="2">The sequence shown here is derived from an EMBL/GenBank/DDBJ whole genome shotgun (WGS) entry which is preliminary data.</text>
</comment>
<dbReference type="PROSITE" id="PS51819">
    <property type="entry name" value="VOC"/>
    <property type="match status" value="1"/>
</dbReference>
<evidence type="ECO:0000313" key="3">
    <source>
        <dbReference type="Proteomes" id="UP001430193"/>
    </source>
</evidence>
<accession>A0ABS2KN39</accession>
<evidence type="ECO:0000259" key="1">
    <source>
        <dbReference type="PROSITE" id="PS51819"/>
    </source>
</evidence>
<dbReference type="InterPro" id="IPR029068">
    <property type="entry name" value="Glyas_Bleomycin-R_OHBP_Dase"/>
</dbReference>
<organism evidence="2 3">
    <name type="scientific">Dyella mobilis</name>
    <dbReference type="NCBI Taxonomy" id="1849582"/>
    <lineage>
        <taxon>Bacteria</taxon>
        <taxon>Pseudomonadati</taxon>
        <taxon>Pseudomonadota</taxon>
        <taxon>Gammaproteobacteria</taxon>
        <taxon>Lysobacterales</taxon>
        <taxon>Rhodanobacteraceae</taxon>
        <taxon>Dyella</taxon>
    </lineage>
</organism>
<dbReference type="EMBL" id="JADIKF010000040">
    <property type="protein sequence ID" value="MBM7132385.1"/>
    <property type="molecule type" value="Genomic_DNA"/>
</dbReference>
<protein>
    <submittedName>
        <fullName evidence="2">VOC family protein</fullName>
    </submittedName>
</protein>
<dbReference type="RefSeq" id="WP_204633892.1">
    <property type="nucleotide sequence ID" value="NZ_BSOC01000001.1"/>
</dbReference>
<gene>
    <name evidence="2" type="ORF">ISS99_22875</name>
</gene>